<evidence type="ECO:0000313" key="2">
    <source>
        <dbReference type="Proteomes" id="UP001148737"/>
    </source>
</evidence>
<proteinExistence type="predicted"/>
<name>A0ACC1QNB2_9HYPO</name>
<dbReference type="EMBL" id="JANAKD010000985">
    <property type="protein sequence ID" value="KAJ3485020.1"/>
    <property type="molecule type" value="Genomic_DNA"/>
</dbReference>
<protein>
    <submittedName>
        <fullName evidence="1">Uncharacterized protein</fullName>
    </submittedName>
</protein>
<reference evidence="1" key="1">
    <citation type="submission" date="2022-07" db="EMBL/GenBank/DDBJ databases">
        <title>Genome Sequence of Lecanicillium saksenae.</title>
        <authorList>
            <person name="Buettner E."/>
        </authorList>
    </citation>
    <scope>NUCLEOTIDE SEQUENCE</scope>
    <source>
        <strain evidence="1">VT-O1</strain>
    </source>
</reference>
<accession>A0ACC1QNB2</accession>
<sequence>MDPVVYQESPLADYLKDEDDESQDGWAEADSQSERPASTSFDTSPPASPSQFAPTGRPLVKQRFRNKAPAPLQTSGMALTPLRALRRNYSAAVAASMDRADNEKFLEQFRYIIIASQLLSGHTVAARRHAGAEALSAAADSDQSLLSNEGIIASVLGALAIAVVLSWIFGHKKESYVTKKRLVLLIALLSASGVLGQVYIRRQWLRYRREQSLSELSGFILNSHEFDSVVEATLALVQEVELVSRGYRISAPLPPVSRIEDRSQSRKCVRLRKVLKARLAEVLQQYDRLATMIQGFSEQTELEKYYDMYDISDFDIQDARQGYNENEFEDSESLRTLKILAARFYTERKMLLCAMLALDASGERNDLLRWTAAVEALQELNKTTKTSYKKIQEILSEEQSFPVPPTPKIPLTPGRERWRAQLRKLGSLSTGIRGLQAKLHLLREESDRALDDSNDISEMGPNLMAQYDSIGVDLKELMAAWEEGKNALAVGIDRNEKRLSSMSTLLSPRSSMSGVTFAEDGNAADALKALTGESPTRSETKESPVIDPEIFEAVAIPRPRSMLTREERLVKMKEDREQKAQARQQMDATRGMLRELETVINLRPKNRHSTPVEKPSSRVVSM</sequence>
<gene>
    <name evidence="1" type="ORF">NLG97_g6911</name>
</gene>
<evidence type="ECO:0000313" key="1">
    <source>
        <dbReference type="EMBL" id="KAJ3485020.1"/>
    </source>
</evidence>
<dbReference type="Proteomes" id="UP001148737">
    <property type="component" value="Unassembled WGS sequence"/>
</dbReference>
<keyword evidence="2" id="KW-1185">Reference proteome</keyword>
<organism evidence="1 2">
    <name type="scientific">Lecanicillium saksenae</name>
    <dbReference type="NCBI Taxonomy" id="468837"/>
    <lineage>
        <taxon>Eukaryota</taxon>
        <taxon>Fungi</taxon>
        <taxon>Dikarya</taxon>
        <taxon>Ascomycota</taxon>
        <taxon>Pezizomycotina</taxon>
        <taxon>Sordariomycetes</taxon>
        <taxon>Hypocreomycetidae</taxon>
        <taxon>Hypocreales</taxon>
        <taxon>Cordycipitaceae</taxon>
        <taxon>Lecanicillium</taxon>
    </lineage>
</organism>
<comment type="caution">
    <text evidence="1">The sequence shown here is derived from an EMBL/GenBank/DDBJ whole genome shotgun (WGS) entry which is preliminary data.</text>
</comment>